<feature type="transmembrane region" description="Helical" evidence="5">
    <location>
        <begin position="246"/>
        <end position="265"/>
    </location>
</feature>
<dbReference type="Pfam" id="PF00146">
    <property type="entry name" value="NADHdh"/>
    <property type="match status" value="1"/>
</dbReference>
<dbReference type="AlphaFoldDB" id="A0A519BE53"/>
<evidence type="ECO:0000256" key="1">
    <source>
        <dbReference type="ARBA" id="ARBA00004141"/>
    </source>
</evidence>
<feature type="transmembrane region" description="Helical" evidence="5">
    <location>
        <begin position="105"/>
        <end position="123"/>
    </location>
</feature>
<reference evidence="6 7" key="1">
    <citation type="submission" date="2019-01" db="EMBL/GenBank/DDBJ databases">
        <title>Insights into ecological role of a new deltaproteobacterial order Candidatus Sinidesulfobacterales (Sva0485) by metagenomics and metatranscriptomics.</title>
        <authorList>
            <person name="Tan S."/>
            <person name="Liu J."/>
            <person name="Fang Y."/>
            <person name="Hedlund B.P."/>
            <person name="Lian Z.H."/>
            <person name="Huang L.Y."/>
            <person name="Li J.T."/>
            <person name="Huang L.N."/>
            <person name="Li W.J."/>
            <person name="Jiang H.C."/>
            <person name="Dong H.L."/>
            <person name="Shu W.S."/>
        </authorList>
    </citation>
    <scope>NUCLEOTIDE SEQUENCE [LARGE SCALE GENOMIC DNA]</scope>
    <source>
        <strain evidence="6">AP3</strain>
    </source>
</reference>
<evidence type="ECO:0000256" key="3">
    <source>
        <dbReference type="ARBA" id="ARBA00022989"/>
    </source>
</evidence>
<dbReference type="EMBL" id="SGBD01000001">
    <property type="protein sequence ID" value="RZD15556.1"/>
    <property type="molecule type" value="Genomic_DNA"/>
</dbReference>
<evidence type="ECO:0000313" key="6">
    <source>
        <dbReference type="EMBL" id="RZD15556.1"/>
    </source>
</evidence>
<dbReference type="PANTHER" id="PTHR43359:SF1">
    <property type="entry name" value="FORMATE HYDROGENLYASE SUBUNIT 4-RELATED"/>
    <property type="match status" value="1"/>
</dbReference>
<feature type="transmembrane region" description="Helical" evidence="5">
    <location>
        <begin position="73"/>
        <end position="93"/>
    </location>
</feature>
<evidence type="ECO:0000256" key="5">
    <source>
        <dbReference type="SAM" id="Phobius"/>
    </source>
</evidence>
<feature type="transmembrane region" description="Helical" evidence="5">
    <location>
        <begin position="138"/>
        <end position="158"/>
    </location>
</feature>
<keyword evidence="4 5" id="KW-0472">Membrane</keyword>
<evidence type="ECO:0000256" key="4">
    <source>
        <dbReference type="ARBA" id="ARBA00023136"/>
    </source>
</evidence>
<dbReference type="GO" id="GO:0016829">
    <property type="term" value="F:lyase activity"/>
    <property type="evidence" value="ECO:0007669"/>
    <property type="project" value="UniProtKB-KW"/>
</dbReference>
<protein>
    <submittedName>
        <fullName evidence="6">Formate hydrogenlyase</fullName>
    </submittedName>
</protein>
<feature type="transmembrane region" description="Helical" evidence="5">
    <location>
        <begin position="178"/>
        <end position="203"/>
    </location>
</feature>
<feature type="transmembrane region" description="Helical" evidence="5">
    <location>
        <begin position="304"/>
        <end position="323"/>
    </location>
</feature>
<dbReference type="GO" id="GO:0005886">
    <property type="term" value="C:plasma membrane"/>
    <property type="evidence" value="ECO:0007669"/>
    <property type="project" value="TreeGrafter"/>
</dbReference>
<name>A0A519BE53_9DELT</name>
<feature type="transmembrane region" description="Helical" evidence="5">
    <location>
        <begin position="271"/>
        <end position="292"/>
    </location>
</feature>
<comment type="caution">
    <text evidence="6">The sequence shown here is derived from an EMBL/GenBank/DDBJ whole genome shotgun (WGS) entry which is preliminary data.</text>
</comment>
<proteinExistence type="predicted"/>
<organism evidence="6 7">
    <name type="scientific">Candidatus Acidulodesulfobacterium ferriphilum</name>
    <dbReference type="NCBI Taxonomy" id="2597223"/>
    <lineage>
        <taxon>Bacteria</taxon>
        <taxon>Deltaproteobacteria</taxon>
        <taxon>Candidatus Acidulodesulfobacterales</taxon>
        <taxon>Candidatus Acidulodesulfobacterium</taxon>
    </lineage>
</organism>
<evidence type="ECO:0000256" key="2">
    <source>
        <dbReference type="ARBA" id="ARBA00022692"/>
    </source>
</evidence>
<dbReference type="InterPro" id="IPR001694">
    <property type="entry name" value="NADH_UbQ_OxRdtase_su1/FPO"/>
</dbReference>
<keyword evidence="6" id="KW-0456">Lyase</keyword>
<dbReference type="InterPro" id="IPR052561">
    <property type="entry name" value="ComplexI_Subunit1"/>
</dbReference>
<keyword evidence="3 5" id="KW-1133">Transmembrane helix</keyword>
<dbReference type="PANTHER" id="PTHR43359">
    <property type="entry name" value="FORMATE HYDROGENLYASE SUBUNIT 4"/>
    <property type="match status" value="1"/>
</dbReference>
<accession>A0A519BE53</accession>
<evidence type="ECO:0000313" key="7">
    <source>
        <dbReference type="Proteomes" id="UP000320813"/>
    </source>
</evidence>
<dbReference type="Proteomes" id="UP000320813">
    <property type="component" value="Unassembled WGS sequence"/>
</dbReference>
<sequence length="326" mass="36822">MTYNYNIQHLTIGIIQFFIIVFLAPFFAGFIHKLKQRARGQKGIGIFQFYINFNKLLKKEIVLSKDATFISNITPYIVFVSYLVILLMLPAFYRYSLLGISSDVILIAYTLALSTFFMTLYAMDQGSAFGGLGASRELFLTVLSEPSLIFVFISLAIYTKKGRITDIFYFIQKGAANAFLSGVHLHAISIAIPFLLFISLFIVSISENARIPIDNPETHLELTMFHEANILEASGKHLGLFEYGSYLKLTVFLTVMSLILFPYTAAHIYQIPLALAVYFLKMIILCVFIAGVEIFNPKMRIFRVPNILSVSFILSLIAMILSIRGF</sequence>
<comment type="subcellular location">
    <subcellularLocation>
        <location evidence="1">Membrane</location>
        <topology evidence="1">Multi-pass membrane protein</topology>
    </subcellularLocation>
</comment>
<keyword evidence="2 5" id="KW-0812">Transmembrane</keyword>
<feature type="transmembrane region" description="Helical" evidence="5">
    <location>
        <begin position="12"/>
        <end position="32"/>
    </location>
</feature>
<gene>
    <name evidence="6" type="ORF">EVJ47_03630</name>
</gene>